<name>A0A2C9DBS5_9HYPH</name>
<proteinExistence type="predicted"/>
<evidence type="ECO:0000313" key="1">
    <source>
        <dbReference type="EMBL" id="SON57620.1"/>
    </source>
</evidence>
<evidence type="ECO:0008006" key="3">
    <source>
        <dbReference type="Google" id="ProtNLM"/>
    </source>
</evidence>
<organism evidence="1 2">
    <name type="scientific">Hartmannibacter diazotrophicus</name>
    <dbReference type="NCBI Taxonomy" id="1482074"/>
    <lineage>
        <taxon>Bacteria</taxon>
        <taxon>Pseudomonadati</taxon>
        <taxon>Pseudomonadota</taxon>
        <taxon>Alphaproteobacteria</taxon>
        <taxon>Hyphomicrobiales</taxon>
        <taxon>Pleomorphomonadaceae</taxon>
        <taxon>Hartmannibacter</taxon>
    </lineage>
</organism>
<dbReference type="KEGG" id="hdi:HDIA_4079"/>
<dbReference type="AlphaFoldDB" id="A0A2C9DBS5"/>
<reference evidence="2" key="1">
    <citation type="submission" date="2017-09" db="EMBL/GenBank/DDBJ databases">
        <title>Genome sequence of Nannocystis excedens DSM 71.</title>
        <authorList>
            <person name="Blom J."/>
        </authorList>
    </citation>
    <scope>NUCLEOTIDE SEQUENCE [LARGE SCALE GENOMIC DNA]</scope>
    <source>
        <strain evidence="2">type strain: E19</strain>
    </source>
</reference>
<dbReference type="EMBL" id="LT960614">
    <property type="protein sequence ID" value="SON57620.1"/>
    <property type="molecule type" value="Genomic_DNA"/>
</dbReference>
<evidence type="ECO:0000313" key="2">
    <source>
        <dbReference type="Proteomes" id="UP000223606"/>
    </source>
</evidence>
<dbReference type="Proteomes" id="UP000223606">
    <property type="component" value="Chromosome 1"/>
</dbReference>
<gene>
    <name evidence="1" type="ORF">HDIA_4079</name>
</gene>
<keyword evidence="2" id="KW-1185">Reference proteome</keyword>
<dbReference type="RefSeq" id="WP_099557847.1">
    <property type="nucleotide sequence ID" value="NZ_LT960614.1"/>
</dbReference>
<dbReference type="OrthoDB" id="8370293at2"/>
<dbReference type="Gene3D" id="3.30.460.40">
    <property type="match status" value="1"/>
</dbReference>
<sequence length="164" mass="18798">MANTLETLCEILTQLGAGRVPCAITGGWAEELLGLREPWKHADIDLVYQGETFAALDTAIEHLKPTVREVWQKRFRHKRAFVFEGTLCEITLVQGGPLAPVTHYWGDVPFHWQVPLLHQEMVDLPCCRASVMSADNLLRHRLCWKETQPHRWRDPASLEPARRP</sequence>
<protein>
    <recommendedName>
        <fullName evidence="3">Aminoglycoside-2''-adenylyltransferase</fullName>
    </recommendedName>
</protein>
<accession>A0A2C9DBS5</accession>